<protein>
    <submittedName>
        <fullName evidence="2">AlNc14C206G8805 protein</fullName>
    </submittedName>
</protein>
<proteinExistence type="predicted"/>
<feature type="compositionally biased region" description="Polar residues" evidence="1">
    <location>
        <begin position="246"/>
        <end position="255"/>
    </location>
</feature>
<dbReference type="EMBL" id="FR824251">
    <property type="protein sequence ID" value="CCA23757.1"/>
    <property type="molecule type" value="Genomic_DNA"/>
</dbReference>
<feature type="region of interest" description="Disordered" evidence="1">
    <location>
        <begin position="226"/>
        <end position="255"/>
    </location>
</feature>
<evidence type="ECO:0000256" key="1">
    <source>
        <dbReference type="SAM" id="MobiDB-lite"/>
    </source>
</evidence>
<accession>F0WQZ7</accession>
<name>F0WQZ7_9STRA</name>
<sequence length="255" mass="28284">MKKLDIEVNDQAERLVPASDRAHPAPSLEVTSSRRLKKGFCSRKRIGLKINADLNAAPSTSILEKTKEGADAARDATDTPWWIMEYQCPPPGHLGAHSVDVPQPLSGEPGITTLEKQIHAETHTKTETQHRKISSIKEHIPSYISYSAYLRIVSYLRLILSAFFVEHSPGQKRKFGATEKEEMLSSPSTIAIKELKQCHLTNSCQMLETPPLNDKKSDLFPGITIITPTKGSKGHEEDEFRAADGSKSTQMARTI</sequence>
<gene>
    <name evidence="2" type="primary">AlNc14C206G8805</name>
    <name evidence="2" type="ORF">ALNC14_099010</name>
</gene>
<reference evidence="2" key="2">
    <citation type="submission" date="2011-02" db="EMBL/GenBank/DDBJ databases">
        <authorList>
            <person name="MacLean D."/>
        </authorList>
    </citation>
    <scope>NUCLEOTIDE SEQUENCE</scope>
</reference>
<dbReference type="HOGENOM" id="CLU_974762_0_0_1"/>
<organism evidence="2">
    <name type="scientific">Albugo laibachii Nc14</name>
    <dbReference type="NCBI Taxonomy" id="890382"/>
    <lineage>
        <taxon>Eukaryota</taxon>
        <taxon>Sar</taxon>
        <taxon>Stramenopiles</taxon>
        <taxon>Oomycota</taxon>
        <taxon>Peronosporomycetes</taxon>
        <taxon>Albuginales</taxon>
        <taxon>Albuginaceae</taxon>
        <taxon>Albugo</taxon>
    </lineage>
</organism>
<reference evidence="2" key="1">
    <citation type="journal article" date="2011" name="PLoS Biol.">
        <title>Gene gain and loss during evolution of obligate parasitism in the white rust pathogen of Arabidopsis thaliana.</title>
        <authorList>
            <person name="Kemen E."/>
            <person name="Gardiner A."/>
            <person name="Schultz-Larsen T."/>
            <person name="Kemen A.C."/>
            <person name="Balmuth A.L."/>
            <person name="Robert-Seilaniantz A."/>
            <person name="Bailey K."/>
            <person name="Holub E."/>
            <person name="Studholme D.J."/>
            <person name="Maclean D."/>
            <person name="Jones J.D."/>
        </authorList>
    </citation>
    <scope>NUCLEOTIDE SEQUENCE</scope>
</reference>
<feature type="compositionally biased region" description="Basic and acidic residues" evidence="1">
    <location>
        <begin position="233"/>
        <end position="244"/>
    </location>
</feature>
<dbReference type="AlphaFoldDB" id="F0WQZ7"/>
<evidence type="ECO:0000313" key="2">
    <source>
        <dbReference type="EMBL" id="CCA23757.1"/>
    </source>
</evidence>